<keyword evidence="2" id="KW-1185">Reference proteome</keyword>
<comment type="caution">
    <text evidence="1">The sequence shown here is derived from an EMBL/GenBank/DDBJ whole genome shotgun (WGS) entry which is preliminary data.</text>
</comment>
<evidence type="ECO:0008006" key="3">
    <source>
        <dbReference type="Google" id="ProtNLM"/>
    </source>
</evidence>
<evidence type="ECO:0000313" key="2">
    <source>
        <dbReference type="Proteomes" id="UP001589619"/>
    </source>
</evidence>
<organism evidence="1 2">
    <name type="scientific">Paenibacillus hodogayensis</name>
    <dbReference type="NCBI Taxonomy" id="279208"/>
    <lineage>
        <taxon>Bacteria</taxon>
        <taxon>Bacillati</taxon>
        <taxon>Bacillota</taxon>
        <taxon>Bacilli</taxon>
        <taxon>Bacillales</taxon>
        <taxon>Paenibacillaceae</taxon>
        <taxon>Paenibacillus</taxon>
    </lineage>
</organism>
<dbReference type="RefSeq" id="WP_344915079.1">
    <property type="nucleotide sequence ID" value="NZ_BAAAYO010000014.1"/>
</dbReference>
<reference evidence="1 2" key="1">
    <citation type="submission" date="2024-09" db="EMBL/GenBank/DDBJ databases">
        <authorList>
            <person name="Sun Q."/>
            <person name="Mori K."/>
        </authorList>
    </citation>
    <scope>NUCLEOTIDE SEQUENCE [LARGE SCALE GENOMIC DNA]</scope>
    <source>
        <strain evidence="1 2">JCM 12520</strain>
    </source>
</reference>
<protein>
    <recommendedName>
        <fullName evidence="3">Cystathionine beta-lyase</fullName>
    </recommendedName>
</protein>
<dbReference type="Proteomes" id="UP001589619">
    <property type="component" value="Unassembled WGS sequence"/>
</dbReference>
<name>A0ABV5VZX9_9BACL</name>
<accession>A0ABV5VZX9</accession>
<dbReference type="EMBL" id="JBHMAG010000013">
    <property type="protein sequence ID" value="MFB9753835.1"/>
    <property type="molecule type" value="Genomic_DNA"/>
</dbReference>
<evidence type="ECO:0000313" key="1">
    <source>
        <dbReference type="EMBL" id="MFB9753835.1"/>
    </source>
</evidence>
<proteinExistence type="predicted"/>
<sequence length="514" mass="57803">MNKDAALTVAPNDWDWTGFLQNGSDIGVSAWMEETELRDRSGDVAELRWLLRGIRDRLALYRDAFPDHRFERELEAAFARQAYGLEERAQGYEGRPETCDWDAYLTLKYEIRLLYKQLGAIVAGSDWQSPCKTWGGPDTDFAEEVGFVQEEQGTYERGYGSEAVKAYEEASLDAFYPMSGQTRERSVRFLTTSGMKALELALVAYKSTTREALPFYIQEGFYGEGIELTNTLLNDPLELDVAGLYAKVEANAPVGGLLVDPGVCWPVRPAVDLARLFEGLSRHRQEQPLYVIVDRTLTSVANPLFAKYADRLPSHVVLVSVESGIKHMQYGFDLANAGFLVATGRALEAAERREQWVTLLALLDAGADPVAVRQLPAPDLQRVIARLSRLNRNACWMDAFLGHAVREEKVSVYFRSVDPSPDYKLDGREWIGPLFYIQFPGYRSVAQYQSWIDSFVVSAPAEEHFVSGGSFGFDTFRMNVVSDADGTEAALRVSVGRDPFVRMLSKLRYMYGRM</sequence>
<gene>
    <name evidence="1" type="ORF">ACFFNY_19880</name>
</gene>